<evidence type="ECO:0000256" key="4">
    <source>
        <dbReference type="ARBA" id="ARBA00022679"/>
    </source>
</evidence>
<keyword evidence="4 9" id="KW-0808">Transferase</keyword>
<keyword evidence="6 9" id="KW-0093">Biotin biosynthesis</keyword>
<feature type="binding site" evidence="9">
    <location>
        <position position="298"/>
    </location>
    <ligand>
        <name>substrate</name>
    </ligand>
</feature>
<feature type="binding site" evidence="9">
    <location>
        <position position="264"/>
    </location>
    <ligand>
        <name>substrate</name>
    </ligand>
</feature>
<dbReference type="Gene3D" id="3.90.1150.10">
    <property type="entry name" value="Aspartate Aminotransferase, domain 1"/>
    <property type="match status" value="1"/>
</dbReference>
<dbReference type="InterPro" id="IPR015424">
    <property type="entry name" value="PyrdxlP-dep_Trfase"/>
</dbReference>
<dbReference type="NCBIfam" id="NF004624">
    <property type="entry name" value="PRK05964.1"/>
    <property type="match status" value="1"/>
</dbReference>
<dbReference type="InterPro" id="IPR049704">
    <property type="entry name" value="Aminotrans_3_PPA_site"/>
</dbReference>
<organism evidence="10 11">
    <name type="scientific">Sphingobacterium mizutaii NBRC 14946 = DSM 11724</name>
    <dbReference type="NCBI Taxonomy" id="1220576"/>
    <lineage>
        <taxon>Bacteria</taxon>
        <taxon>Pseudomonadati</taxon>
        <taxon>Bacteroidota</taxon>
        <taxon>Sphingobacteriia</taxon>
        <taxon>Sphingobacteriales</taxon>
        <taxon>Sphingobacteriaceae</taxon>
        <taxon>Sphingobacterium</taxon>
    </lineage>
</organism>
<dbReference type="NCBIfam" id="TIGR00508">
    <property type="entry name" value="bioA"/>
    <property type="match status" value="1"/>
</dbReference>
<dbReference type="GO" id="GO:0008483">
    <property type="term" value="F:transaminase activity"/>
    <property type="evidence" value="ECO:0007669"/>
    <property type="project" value="UniProtKB-KW"/>
</dbReference>
<comment type="cofactor">
    <cofactor evidence="1 9">
        <name>pyridoxal 5'-phosphate</name>
        <dbReference type="ChEBI" id="CHEBI:597326"/>
    </cofactor>
</comment>
<evidence type="ECO:0000256" key="9">
    <source>
        <dbReference type="HAMAP-Rule" id="MF_00834"/>
    </source>
</evidence>
<sequence>MQQQWIDRDVAVNWHPYSQMKTSTHLPIVRGKDAYLFDMEGNRYLDMVSSWWVNLHGHSNSYIADKVYEQLNTLEQVIFAGFTHLPAITLSERLLELLPSNQEKVFYSDNGSTAVEVALKMCIQYAYNQGKQKNKIVAFKDGYHGDTFGAMSVSARGQWTAPFADLLFDVLFIDAPTAENLEANKKIIAEHADQIACFIYEPLVQGAGGMLMHQAEHLSDLMVYCKSQGVLLIQDEVFVGFGRTGTLFAADQLTEKPDVMCFSKGLTGGTMPMGITTCTEELYQAFYSDDKKKALFHGHSFTASPIACAASLASMDLLLLDATQAKIKAIVESHYQFAEELKGYENAKNVRQTGTILAFDWETKSETSYFNRVQEKLFNEFMKRGVLLRPMGNVLYILPPYCTEKEDLEYTYQQILELLNNNDI</sequence>
<evidence type="ECO:0000256" key="5">
    <source>
        <dbReference type="ARBA" id="ARBA00022691"/>
    </source>
</evidence>
<name>A0ABQ0WAX8_9SPHI</name>
<evidence type="ECO:0000256" key="3">
    <source>
        <dbReference type="ARBA" id="ARBA00022576"/>
    </source>
</evidence>
<dbReference type="SUPFAM" id="SSF53383">
    <property type="entry name" value="PLP-dependent transferases"/>
    <property type="match status" value="1"/>
</dbReference>
<comment type="pathway">
    <text evidence="2 9">Cofactor biosynthesis; biotin biosynthesis; 7,8-diaminononanoate from 8-amino-7-oxononanoate (SAM route): step 1/1.</text>
</comment>
<keyword evidence="5 9" id="KW-0949">S-adenosyl-L-methionine</keyword>
<dbReference type="InterPro" id="IPR005815">
    <property type="entry name" value="BioA"/>
</dbReference>
<dbReference type="InterPro" id="IPR005814">
    <property type="entry name" value="Aminotrans_3"/>
</dbReference>
<dbReference type="PANTHER" id="PTHR42684">
    <property type="entry name" value="ADENOSYLMETHIONINE-8-AMINO-7-OXONONANOATE AMINOTRANSFERASE"/>
    <property type="match status" value="1"/>
</dbReference>
<reference evidence="10 11" key="1">
    <citation type="submission" date="2019-07" db="EMBL/GenBank/DDBJ databases">
        <title>Whole genome shotgun sequence of Sphingobacterium mizutaii NBRC 14946.</title>
        <authorList>
            <person name="Hosoyama A."/>
            <person name="Uohara A."/>
            <person name="Ohji S."/>
            <person name="Ichikawa N."/>
        </authorList>
    </citation>
    <scope>NUCLEOTIDE SEQUENCE [LARGE SCALE GENOMIC DNA]</scope>
    <source>
        <strain evidence="10 11">NBRC 14946</strain>
    </source>
</reference>
<dbReference type="CDD" id="cd00610">
    <property type="entry name" value="OAT_like"/>
    <property type="match status" value="1"/>
</dbReference>
<dbReference type="PANTHER" id="PTHR42684:SF3">
    <property type="entry name" value="ADENOSYLMETHIONINE-8-AMINO-7-OXONONANOATE AMINOTRANSFERASE"/>
    <property type="match status" value="1"/>
</dbReference>
<evidence type="ECO:0000256" key="1">
    <source>
        <dbReference type="ARBA" id="ARBA00001933"/>
    </source>
</evidence>
<gene>
    <name evidence="9 10" type="primary">bioA</name>
    <name evidence="10" type="ORF">SMI01S_34420</name>
</gene>
<dbReference type="InterPro" id="IPR015421">
    <property type="entry name" value="PyrdxlP-dep_Trfase_major"/>
</dbReference>
<dbReference type="Proteomes" id="UP000321676">
    <property type="component" value="Unassembled WGS sequence"/>
</dbReference>
<dbReference type="EC" id="2.6.1.62" evidence="9"/>
<dbReference type="RefSeq" id="WP_093097380.1">
    <property type="nucleotide sequence ID" value="NZ_BJXH01000051.1"/>
</dbReference>
<comment type="function">
    <text evidence="9">Catalyzes the transfer of the alpha-amino group from S-adenosyl-L-methionine (SAM) to 7-keto-8-aminopelargonic acid (KAPA) to form 7,8-diaminopelargonic acid (DAPA). It is the only aminotransferase known to utilize SAM as an amino donor.</text>
</comment>
<comment type="subcellular location">
    <subcellularLocation>
        <location evidence="9">Cytoplasm</location>
    </subcellularLocation>
</comment>
<evidence type="ECO:0000256" key="7">
    <source>
        <dbReference type="ARBA" id="ARBA00022898"/>
    </source>
</evidence>
<dbReference type="Pfam" id="PF00202">
    <property type="entry name" value="Aminotran_3"/>
    <property type="match status" value="1"/>
</dbReference>
<feature type="binding site" evidence="9">
    <location>
        <position position="389"/>
    </location>
    <ligand>
        <name>substrate</name>
    </ligand>
</feature>
<feature type="binding site" evidence="9">
    <location>
        <position position="235"/>
    </location>
    <ligand>
        <name>pyridoxal 5'-phosphate</name>
        <dbReference type="ChEBI" id="CHEBI:597326"/>
    </ligand>
</feature>
<comment type="subunit">
    <text evidence="9">Homodimer.</text>
</comment>
<comment type="caution">
    <text evidence="10">The sequence shown here is derived from an EMBL/GenBank/DDBJ whole genome shotgun (WGS) entry which is preliminary data.</text>
</comment>
<dbReference type="Gene3D" id="3.40.640.10">
    <property type="entry name" value="Type I PLP-dependent aspartate aminotransferase-like (Major domain)"/>
    <property type="match status" value="1"/>
</dbReference>
<proteinExistence type="inferred from homology"/>
<evidence type="ECO:0000256" key="8">
    <source>
        <dbReference type="ARBA" id="ARBA00048449"/>
    </source>
</evidence>
<dbReference type="EMBL" id="BJXH01000051">
    <property type="protein sequence ID" value="GEM69836.1"/>
    <property type="molecule type" value="Genomic_DNA"/>
</dbReference>
<feature type="modified residue" description="N6-(pyridoxal phosphate)lysine" evidence="9">
    <location>
        <position position="264"/>
    </location>
</feature>
<evidence type="ECO:0000256" key="6">
    <source>
        <dbReference type="ARBA" id="ARBA00022756"/>
    </source>
</evidence>
<comment type="catalytic activity">
    <reaction evidence="8 9">
        <text>(8S)-8-amino-7-oxononanoate + S-adenosyl-L-methionine = S-adenosyl-4-methylsulfanyl-2-oxobutanoate + (7R,8S)-7,8-diammoniononanoate</text>
        <dbReference type="Rhea" id="RHEA:16861"/>
        <dbReference type="ChEBI" id="CHEBI:16490"/>
        <dbReference type="ChEBI" id="CHEBI:59789"/>
        <dbReference type="ChEBI" id="CHEBI:149468"/>
        <dbReference type="ChEBI" id="CHEBI:149469"/>
        <dbReference type="EC" id="2.6.1.62"/>
    </reaction>
</comment>
<evidence type="ECO:0000313" key="11">
    <source>
        <dbReference type="Proteomes" id="UP000321676"/>
    </source>
</evidence>
<feature type="site" description="Participates in the substrate recognition with KAPA and in a stacking interaction with the adenine ring of SAM" evidence="9">
    <location>
        <position position="17"/>
    </location>
</feature>
<dbReference type="HAMAP" id="MF_00834">
    <property type="entry name" value="BioA"/>
    <property type="match status" value="1"/>
</dbReference>
<feature type="binding site" evidence="9">
    <location>
        <position position="143"/>
    </location>
    <ligand>
        <name>substrate</name>
    </ligand>
</feature>
<keyword evidence="3 9" id="KW-0032">Aminotransferase</keyword>
<accession>A0ABQ0WAX8</accession>
<keyword evidence="9" id="KW-0963">Cytoplasm</keyword>
<dbReference type="InterPro" id="IPR015422">
    <property type="entry name" value="PyrdxlP-dep_Trfase_small"/>
</dbReference>
<feature type="binding site" evidence="9">
    <location>
        <begin position="299"/>
        <end position="300"/>
    </location>
    <ligand>
        <name>pyridoxal 5'-phosphate</name>
        <dbReference type="ChEBI" id="CHEBI:597326"/>
    </ligand>
</feature>
<feature type="binding site" evidence="9">
    <location>
        <position position="51"/>
    </location>
    <ligand>
        <name>substrate</name>
    </ligand>
</feature>
<keyword evidence="7 9" id="KW-0663">Pyridoxal phosphate</keyword>
<keyword evidence="11" id="KW-1185">Reference proteome</keyword>
<evidence type="ECO:0000313" key="10">
    <source>
        <dbReference type="EMBL" id="GEM69836.1"/>
    </source>
</evidence>
<feature type="binding site" evidence="9">
    <location>
        <begin position="111"/>
        <end position="112"/>
    </location>
    <ligand>
        <name>pyridoxal 5'-phosphate</name>
        <dbReference type="ChEBI" id="CHEBI:597326"/>
    </ligand>
</feature>
<protein>
    <recommendedName>
        <fullName evidence="9">Adenosylmethionine-8-amino-7-oxononanoate aminotransferase</fullName>
        <ecNumber evidence="9">2.6.1.62</ecNumber>
    </recommendedName>
    <alternativeName>
        <fullName evidence="9">7,8-diamino-pelargonic acid aminotransferase</fullName>
        <shortName evidence="9">DAPA AT</shortName>
        <shortName evidence="9">DAPA aminotransferase</shortName>
    </alternativeName>
    <alternativeName>
        <fullName evidence="9">7,8-diaminononanoate synthase</fullName>
        <shortName evidence="9">DANS</shortName>
    </alternativeName>
    <alternativeName>
        <fullName evidence="9">Diaminopelargonic acid synthase</fullName>
    </alternativeName>
</protein>
<evidence type="ECO:0000256" key="2">
    <source>
        <dbReference type="ARBA" id="ARBA00005063"/>
    </source>
</evidence>
<dbReference type="PROSITE" id="PS00600">
    <property type="entry name" value="AA_TRANSFER_CLASS_3"/>
    <property type="match status" value="1"/>
</dbReference>
<comment type="similarity">
    <text evidence="9">Belongs to the class-III pyridoxal-phosphate-dependent aminotransferase family. BioA subfamily.</text>
</comment>